<reference evidence="11" key="1">
    <citation type="submission" date="2022-11" db="EMBL/GenBank/DDBJ databases">
        <title>Complete genome sequence of Methanogenium organophilum DSM 3596.</title>
        <authorList>
            <person name="Chen S.-C."/>
            <person name="Lai S.-J."/>
            <person name="You Y.-T."/>
        </authorList>
    </citation>
    <scope>NUCLEOTIDE SEQUENCE</scope>
    <source>
        <strain evidence="11">DSM 3596</strain>
    </source>
</reference>
<dbReference type="Pfam" id="PF00254">
    <property type="entry name" value="FKBP_C"/>
    <property type="match status" value="1"/>
</dbReference>
<keyword evidence="6" id="KW-0143">Chaperone</keyword>
<dbReference type="GO" id="GO:0005737">
    <property type="term" value="C:cytoplasm"/>
    <property type="evidence" value="ECO:0007669"/>
    <property type="project" value="UniProtKB-SubCell"/>
</dbReference>
<dbReference type="SUPFAM" id="SSF54534">
    <property type="entry name" value="FKBP-like"/>
    <property type="match status" value="1"/>
</dbReference>
<dbReference type="EC" id="5.2.1.8" evidence="9"/>
<dbReference type="PROSITE" id="PS50059">
    <property type="entry name" value="FKBP_PPIASE"/>
    <property type="match status" value="1"/>
</dbReference>
<dbReference type="Proteomes" id="UP001163096">
    <property type="component" value="Chromosome"/>
</dbReference>
<gene>
    <name evidence="11" type="ORF">OU421_11655</name>
</gene>
<dbReference type="Gene3D" id="3.10.50.40">
    <property type="match status" value="1"/>
</dbReference>
<dbReference type="AlphaFoldDB" id="A0A9X9T7U4"/>
<comment type="similarity">
    <text evidence="3 9">Belongs to the FKBP-type PPIase family.</text>
</comment>
<dbReference type="GeneID" id="76835767"/>
<evidence type="ECO:0000313" key="12">
    <source>
        <dbReference type="Proteomes" id="UP001163096"/>
    </source>
</evidence>
<evidence type="ECO:0000256" key="7">
    <source>
        <dbReference type="ARBA" id="ARBA00023235"/>
    </source>
</evidence>
<name>A0A9X9T7U4_METOG</name>
<dbReference type="GO" id="GO:0042026">
    <property type="term" value="P:protein refolding"/>
    <property type="evidence" value="ECO:0007669"/>
    <property type="project" value="UniProtKB-ARBA"/>
</dbReference>
<organism evidence="11 12">
    <name type="scientific">Methanogenium organophilum</name>
    <dbReference type="NCBI Taxonomy" id="2199"/>
    <lineage>
        <taxon>Archaea</taxon>
        <taxon>Methanobacteriati</taxon>
        <taxon>Methanobacteriota</taxon>
        <taxon>Stenosarchaea group</taxon>
        <taxon>Methanomicrobia</taxon>
        <taxon>Methanomicrobiales</taxon>
        <taxon>Methanomicrobiaceae</taxon>
        <taxon>Methanogenium</taxon>
    </lineage>
</organism>
<keyword evidence="12" id="KW-1185">Reference proteome</keyword>
<evidence type="ECO:0000256" key="3">
    <source>
        <dbReference type="ARBA" id="ARBA00006577"/>
    </source>
</evidence>
<dbReference type="EMBL" id="CP113361">
    <property type="protein sequence ID" value="WAI01060.1"/>
    <property type="molecule type" value="Genomic_DNA"/>
</dbReference>
<sequence length="156" mass="17234">MSEKMVPQISVGDTVTLHFSSTDAETGELLEYTYEEEPKAYTIGKGEINPRFEEALIGCRADDEITVDLTAKEAYGTYNKELVLTIKRKRLPKNAVPEEGTIIPLKLPRGGEAHVKILSVSKSTVVVDANHPFAGRDIQYKIWVCSVTPSASNIHD</sequence>
<evidence type="ECO:0000256" key="2">
    <source>
        <dbReference type="ARBA" id="ARBA00004496"/>
    </source>
</evidence>
<keyword evidence="7 8" id="KW-0413">Isomerase</keyword>
<dbReference type="PANTHER" id="PTHR47861">
    <property type="entry name" value="FKBP-TYPE PEPTIDYL-PROLYL CIS-TRANS ISOMERASE SLYD"/>
    <property type="match status" value="1"/>
</dbReference>
<keyword evidence="4" id="KW-0963">Cytoplasm</keyword>
<evidence type="ECO:0000313" key="11">
    <source>
        <dbReference type="EMBL" id="WAI01060.1"/>
    </source>
</evidence>
<dbReference type="GO" id="GO:0003755">
    <property type="term" value="F:peptidyl-prolyl cis-trans isomerase activity"/>
    <property type="evidence" value="ECO:0007669"/>
    <property type="project" value="UniProtKB-UniRule"/>
</dbReference>
<protein>
    <recommendedName>
        <fullName evidence="9">Peptidyl-prolyl cis-trans isomerase</fullName>
        <ecNumber evidence="9">5.2.1.8</ecNumber>
    </recommendedName>
</protein>
<keyword evidence="5 8" id="KW-0697">Rotamase</keyword>
<dbReference type="InterPro" id="IPR001179">
    <property type="entry name" value="PPIase_FKBP_dom"/>
</dbReference>
<dbReference type="KEGG" id="mou:OU421_11655"/>
<evidence type="ECO:0000256" key="5">
    <source>
        <dbReference type="ARBA" id="ARBA00023110"/>
    </source>
</evidence>
<dbReference type="InterPro" id="IPR046357">
    <property type="entry name" value="PPIase_dom_sf"/>
</dbReference>
<evidence type="ECO:0000259" key="10">
    <source>
        <dbReference type="PROSITE" id="PS50059"/>
    </source>
</evidence>
<feature type="domain" description="PPIase FKBP-type" evidence="10">
    <location>
        <begin position="12"/>
        <end position="95"/>
    </location>
</feature>
<accession>A0A9X9T7U4</accession>
<proteinExistence type="inferred from homology"/>
<dbReference type="PANTHER" id="PTHR47861:SF3">
    <property type="entry name" value="FKBP-TYPE PEPTIDYL-PROLYL CIS-TRANS ISOMERASE SLYD"/>
    <property type="match status" value="1"/>
</dbReference>
<comment type="catalytic activity">
    <reaction evidence="1 8 9">
        <text>[protein]-peptidylproline (omega=180) = [protein]-peptidylproline (omega=0)</text>
        <dbReference type="Rhea" id="RHEA:16237"/>
        <dbReference type="Rhea" id="RHEA-COMP:10747"/>
        <dbReference type="Rhea" id="RHEA-COMP:10748"/>
        <dbReference type="ChEBI" id="CHEBI:83833"/>
        <dbReference type="ChEBI" id="CHEBI:83834"/>
        <dbReference type="EC" id="5.2.1.8"/>
    </reaction>
</comment>
<evidence type="ECO:0000256" key="9">
    <source>
        <dbReference type="RuleBase" id="RU003915"/>
    </source>
</evidence>
<evidence type="ECO:0000256" key="6">
    <source>
        <dbReference type="ARBA" id="ARBA00023186"/>
    </source>
</evidence>
<evidence type="ECO:0000256" key="1">
    <source>
        <dbReference type="ARBA" id="ARBA00000971"/>
    </source>
</evidence>
<evidence type="ECO:0000256" key="4">
    <source>
        <dbReference type="ARBA" id="ARBA00022490"/>
    </source>
</evidence>
<evidence type="ECO:0000256" key="8">
    <source>
        <dbReference type="PROSITE-ProRule" id="PRU00277"/>
    </source>
</evidence>
<dbReference type="RefSeq" id="WP_268186274.1">
    <property type="nucleotide sequence ID" value="NZ_CP113361.1"/>
</dbReference>
<comment type="subcellular location">
    <subcellularLocation>
        <location evidence="2">Cytoplasm</location>
    </subcellularLocation>
</comment>